<dbReference type="EMBL" id="UINC01105658">
    <property type="protein sequence ID" value="SVC69759.1"/>
    <property type="molecule type" value="Genomic_DNA"/>
</dbReference>
<proteinExistence type="predicted"/>
<evidence type="ECO:0000313" key="2">
    <source>
        <dbReference type="EMBL" id="SVC69759.1"/>
    </source>
</evidence>
<reference evidence="2" key="1">
    <citation type="submission" date="2018-05" db="EMBL/GenBank/DDBJ databases">
        <authorList>
            <person name="Lanie J.A."/>
            <person name="Ng W.-L."/>
            <person name="Kazmierczak K.M."/>
            <person name="Andrzejewski T.M."/>
            <person name="Davidsen T.M."/>
            <person name="Wayne K.J."/>
            <person name="Tettelin H."/>
            <person name="Glass J.I."/>
            <person name="Rusch D."/>
            <person name="Podicherti R."/>
            <person name="Tsui H.-C.T."/>
            <person name="Winkler M.E."/>
        </authorList>
    </citation>
    <scope>NUCLEOTIDE SEQUENCE</scope>
</reference>
<protein>
    <submittedName>
        <fullName evidence="2">Uncharacterized protein</fullName>
    </submittedName>
</protein>
<feature type="non-terminal residue" evidence="2">
    <location>
        <position position="42"/>
    </location>
</feature>
<gene>
    <name evidence="2" type="ORF">METZ01_LOCUS322613</name>
</gene>
<accession>A0A382P8L4</accession>
<organism evidence="2">
    <name type="scientific">marine metagenome</name>
    <dbReference type="NCBI Taxonomy" id="408172"/>
    <lineage>
        <taxon>unclassified sequences</taxon>
        <taxon>metagenomes</taxon>
        <taxon>ecological metagenomes</taxon>
    </lineage>
</organism>
<dbReference type="AlphaFoldDB" id="A0A382P8L4"/>
<sequence>MEMADSCSDYKNPPAIWRHNRSNRGGSKLMGRLTTHVLDLTT</sequence>
<evidence type="ECO:0000256" key="1">
    <source>
        <dbReference type="SAM" id="MobiDB-lite"/>
    </source>
</evidence>
<feature type="region of interest" description="Disordered" evidence="1">
    <location>
        <begin position="1"/>
        <end position="28"/>
    </location>
</feature>
<name>A0A382P8L4_9ZZZZ</name>